<evidence type="ECO:0000256" key="2">
    <source>
        <dbReference type="ARBA" id="ARBA00022840"/>
    </source>
</evidence>
<dbReference type="InterPro" id="IPR003593">
    <property type="entry name" value="AAA+_ATPase"/>
</dbReference>
<dbReference type="Gene3D" id="3.40.50.300">
    <property type="entry name" value="P-loop containing nucleotide triphosphate hydrolases"/>
    <property type="match status" value="1"/>
</dbReference>
<dbReference type="PANTHER" id="PTHR24220:SF685">
    <property type="entry name" value="ABC TRANSPORTER RELATED"/>
    <property type="match status" value="1"/>
</dbReference>
<dbReference type="RefSeq" id="WP_013861715.1">
    <property type="nucleotide sequence ID" value="NC_015635.1"/>
</dbReference>
<gene>
    <name evidence="5" type="ordered locus">MLP_08140</name>
</gene>
<keyword evidence="6" id="KW-1185">Reference proteome</keyword>
<keyword evidence="2 5" id="KW-0067">ATP-binding</keyword>
<dbReference type="STRING" id="1032480.MLP_08140"/>
<dbReference type="GO" id="GO:0016887">
    <property type="term" value="F:ATP hydrolysis activity"/>
    <property type="evidence" value="ECO:0007669"/>
    <property type="project" value="InterPro"/>
</dbReference>
<proteinExistence type="predicted"/>
<dbReference type="EMBL" id="AP012204">
    <property type="protein sequence ID" value="BAK33828.1"/>
    <property type="molecule type" value="Genomic_DNA"/>
</dbReference>
<evidence type="ECO:0000256" key="1">
    <source>
        <dbReference type="ARBA" id="ARBA00022741"/>
    </source>
</evidence>
<keyword evidence="1" id="KW-0547">Nucleotide-binding</keyword>
<evidence type="ECO:0000259" key="4">
    <source>
        <dbReference type="PROSITE" id="PS50893"/>
    </source>
</evidence>
<dbReference type="PROSITE" id="PS50893">
    <property type="entry name" value="ABC_TRANSPORTER_2"/>
    <property type="match status" value="1"/>
</dbReference>
<dbReference type="HOGENOM" id="CLU_000604_1_22_11"/>
<dbReference type="eggNOG" id="COG1136">
    <property type="taxonomic scope" value="Bacteria"/>
</dbReference>
<protein>
    <submittedName>
        <fullName evidence="5">Putative ABC transporter ATP-binding protein</fullName>
    </submittedName>
</protein>
<dbReference type="SUPFAM" id="SSF52540">
    <property type="entry name" value="P-loop containing nucleoside triphosphate hydrolases"/>
    <property type="match status" value="1"/>
</dbReference>
<dbReference type="InterPro" id="IPR027417">
    <property type="entry name" value="P-loop_NTPase"/>
</dbReference>
<evidence type="ECO:0000313" key="6">
    <source>
        <dbReference type="Proteomes" id="UP000007947"/>
    </source>
</evidence>
<dbReference type="OrthoDB" id="3176024at2"/>
<accession>F5XLU9</accession>
<dbReference type="KEGG" id="mph:MLP_08140"/>
<dbReference type="InterPro" id="IPR003439">
    <property type="entry name" value="ABC_transporter-like_ATP-bd"/>
</dbReference>
<evidence type="ECO:0000256" key="3">
    <source>
        <dbReference type="SAM" id="MobiDB-lite"/>
    </source>
</evidence>
<feature type="region of interest" description="Disordered" evidence="3">
    <location>
        <begin position="274"/>
        <end position="293"/>
    </location>
</feature>
<dbReference type="GO" id="GO:0022857">
    <property type="term" value="F:transmembrane transporter activity"/>
    <property type="evidence" value="ECO:0007669"/>
    <property type="project" value="TreeGrafter"/>
</dbReference>
<dbReference type="SMART" id="SM00382">
    <property type="entry name" value="AAA"/>
    <property type="match status" value="1"/>
</dbReference>
<name>F5XLU9_MICPN</name>
<dbReference type="AlphaFoldDB" id="F5XLU9"/>
<organism evidence="5 6">
    <name type="scientific">Microlunatus phosphovorus (strain ATCC 700054 / DSM 10555 / JCM 9379 / NBRC 101784 / NCIMB 13414 / VKM Ac-1990 / NM-1)</name>
    <dbReference type="NCBI Taxonomy" id="1032480"/>
    <lineage>
        <taxon>Bacteria</taxon>
        <taxon>Bacillati</taxon>
        <taxon>Actinomycetota</taxon>
        <taxon>Actinomycetes</taxon>
        <taxon>Propionibacteriales</taxon>
        <taxon>Propionibacteriaceae</taxon>
        <taxon>Microlunatus</taxon>
    </lineage>
</organism>
<dbReference type="PANTHER" id="PTHR24220">
    <property type="entry name" value="IMPORT ATP-BINDING PROTEIN"/>
    <property type="match status" value="1"/>
</dbReference>
<evidence type="ECO:0000313" key="5">
    <source>
        <dbReference type="EMBL" id="BAK33828.1"/>
    </source>
</evidence>
<feature type="domain" description="ABC transporter" evidence="4">
    <location>
        <begin position="11"/>
        <end position="251"/>
    </location>
</feature>
<reference evidence="5 6" key="1">
    <citation type="submission" date="2011-05" db="EMBL/GenBank/DDBJ databases">
        <title>Whole genome sequence of Microlunatus phosphovorus NM-1.</title>
        <authorList>
            <person name="Hosoyama A."/>
            <person name="Sasaki K."/>
            <person name="Harada T."/>
            <person name="Igarashi R."/>
            <person name="Kawakoshi A."/>
            <person name="Sasagawa M."/>
            <person name="Fukada J."/>
            <person name="Nakamura S."/>
            <person name="Katano Y."/>
            <person name="Hanada S."/>
            <person name="Kamagata Y."/>
            <person name="Nakamura N."/>
            <person name="Yamazaki S."/>
            <person name="Fujita N."/>
        </authorList>
    </citation>
    <scope>NUCLEOTIDE SEQUENCE [LARGE SCALE GENOMIC DNA]</scope>
    <source>
        <strain evidence="6">ATCC 700054 / DSM 10555 / JCM 9379 / NBRC 101784 / NCIMB 13414 / VKM Ac-1990 / NM-1</strain>
    </source>
</reference>
<dbReference type="GO" id="GO:0005886">
    <property type="term" value="C:plasma membrane"/>
    <property type="evidence" value="ECO:0007669"/>
    <property type="project" value="TreeGrafter"/>
</dbReference>
<sequence>MSGREPTGVGVVTRDLVHVFHADGHDVAALSGVSLTVTAGELVGLLGPSGSGKSTLLLACAALLRPTAGRLLLNGTDIVRLPDAERDRLRTSTIGMVLQGASRNVLPYLTVAENILLAQRAAQRTGADVPEPAAVLELIGLTEPDSARADTLRPGSRQLLALACGIAHRPRLLLADEPTSRLAAAERDRVLAALDTLNDRWGTTVVLVTHDPAVAAALPRTVTIRDGRIGAEGRRGQEYSVITADGSVTLPAEVLADHPPGTLLRIERAGPGLLLSPVGDDPAGTEPSGKEGR</sequence>
<dbReference type="GO" id="GO:0005524">
    <property type="term" value="F:ATP binding"/>
    <property type="evidence" value="ECO:0007669"/>
    <property type="project" value="UniProtKB-KW"/>
</dbReference>
<dbReference type="Proteomes" id="UP000007947">
    <property type="component" value="Chromosome"/>
</dbReference>
<dbReference type="Pfam" id="PF00005">
    <property type="entry name" value="ABC_tran"/>
    <property type="match status" value="1"/>
</dbReference>
<dbReference type="InterPro" id="IPR015854">
    <property type="entry name" value="ABC_transpr_LolD-like"/>
</dbReference>